<dbReference type="Proteomes" id="UP001066276">
    <property type="component" value="Chromosome 7"/>
</dbReference>
<protein>
    <submittedName>
        <fullName evidence="2">Uncharacterized protein</fullName>
    </submittedName>
</protein>
<evidence type="ECO:0000256" key="1">
    <source>
        <dbReference type="SAM" id="MobiDB-lite"/>
    </source>
</evidence>
<name>A0AAV7PW61_PLEWA</name>
<dbReference type="AlphaFoldDB" id="A0AAV7PW61"/>
<feature type="region of interest" description="Disordered" evidence="1">
    <location>
        <begin position="1"/>
        <end position="93"/>
    </location>
</feature>
<proteinExistence type="predicted"/>
<accession>A0AAV7PW61</accession>
<organism evidence="2 3">
    <name type="scientific">Pleurodeles waltl</name>
    <name type="common">Iberian ribbed newt</name>
    <dbReference type="NCBI Taxonomy" id="8319"/>
    <lineage>
        <taxon>Eukaryota</taxon>
        <taxon>Metazoa</taxon>
        <taxon>Chordata</taxon>
        <taxon>Craniata</taxon>
        <taxon>Vertebrata</taxon>
        <taxon>Euteleostomi</taxon>
        <taxon>Amphibia</taxon>
        <taxon>Batrachia</taxon>
        <taxon>Caudata</taxon>
        <taxon>Salamandroidea</taxon>
        <taxon>Salamandridae</taxon>
        <taxon>Pleurodelinae</taxon>
        <taxon>Pleurodeles</taxon>
    </lineage>
</organism>
<keyword evidence="3" id="KW-1185">Reference proteome</keyword>
<feature type="compositionally biased region" description="Basic and acidic residues" evidence="1">
    <location>
        <begin position="43"/>
        <end position="86"/>
    </location>
</feature>
<gene>
    <name evidence="2" type="ORF">NDU88_010884</name>
</gene>
<feature type="compositionally biased region" description="Basic and acidic residues" evidence="1">
    <location>
        <begin position="25"/>
        <end position="36"/>
    </location>
</feature>
<evidence type="ECO:0000313" key="3">
    <source>
        <dbReference type="Proteomes" id="UP001066276"/>
    </source>
</evidence>
<sequence length="136" mass="14932">MGTLVTSLPRFPVSREMLGNFRTAGSEREAGRDKGGEGANGESRTDRGGGVEQRETREKEAAEIGDGERETAHKGAPETRTKEPSHDPGGSWLTKLPEVLYGLEPKTFPSQSAAGLLMNKCFSMHDESKYFRKDPY</sequence>
<reference evidence="2" key="1">
    <citation type="journal article" date="2022" name="bioRxiv">
        <title>Sequencing and chromosome-scale assembly of the giantPleurodeles waltlgenome.</title>
        <authorList>
            <person name="Brown T."/>
            <person name="Elewa A."/>
            <person name="Iarovenko S."/>
            <person name="Subramanian E."/>
            <person name="Araus A.J."/>
            <person name="Petzold A."/>
            <person name="Susuki M."/>
            <person name="Suzuki K.-i.T."/>
            <person name="Hayashi T."/>
            <person name="Toyoda A."/>
            <person name="Oliveira C."/>
            <person name="Osipova E."/>
            <person name="Leigh N.D."/>
            <person name="Simon A."/>
            <person name="Yun M.H."/>
        </authorList>
    </citation>
    <scope>NUCLEOTIDE SEQUENCE</scope>
    <source>
        <strain evidence="2">20211129_DDA</strain>
        <tissue evidence="2">Liver</tissue>
    </source>
</reference>
<dbReference type="EMBL" id="JANPWB010000011">
    <property type="protein sequence ID" value="KAJ1132576.1"/>
    <property type="molecule type" value="Genomic_DNA"/>
</dbReference>
<evidence type="ECO:0000313" key="2">
    <source>
        <dbReference type="EMBL" id="KAJ1132576.1"/>
    </source>
</evidence>
<comment type="caution">
    <text evidence="2">The sequence shown here is derived from an EMBL/GenBank/DDBJ whole genome shotgun (WGS) entry which is preliminary data.</text>
</comment>